<comment type="subunit">
    <text evidence="3 10">Monomer.</text>
</comment>
<feature type="binding site" evidence="10">
    <location>
        <position position="24"/>
    </location>
    <ligand>
        <name>Mg(2+)</name>
        <dbReference type="ChEBI" id="CHEBI:18420"/>
        <label>2</label>
    </ligand>
</feature>
<evidence type="ECO:0000256" key="9">
    <source>
        <dbReference type="ARBA" id="ARBA00022842"/>
    </source>
</evidence>
<feature type="domain" description="RNase H type-1" evidence="11">
    <location>
        <begin position="15"/>
        <end position="156"/>
    </location>
</feature>
<evidence type="ECO:0000256" key="1">
    <source>
        <dbReference type="ARBA" id="ARBA00000077"/>
    </source>
</evidence>
<keyword evidence="5 10" id="KW-0540">Nuclease</keyword>
<keyword evidence="8 10" id="KW-0378">Hydrolase</keyword>
<name>A0ABS5UCT3_9BACT</name>
<keyword evidence="10" id="KW-0963">Cytoplasm</keyword>
<dbReference type="InterPro" id="IPR012337">
    <property type="entry name" value="RNaseH-like_sf"/>
</dbReference>
<feature type="binding site" evidence="10">
    <location>
        <position position="24"/>
    </location>
    <ligand>
        <name>Mg(2+)</name>
        <dbReference type="ChEBI" id="CHEBI:18420"/>
        <label>1</label>
    </ligand>
</feature>
<dbReference type="SUPFAM" id="SSF53098">
    <property type="entry name" value="Ribonuclease H-like"/>
    <property type="match status" value="1"/>
</dbReference>
<feature type="binding site" evidence="10">
    <location>
        <position position="148"/>
    </location>
    <ligand>
        <name>Mg(2+)</name>
        <dbReference type="ChEBI" id="CHEBI:18420"/>
        <label>2</label>
    </ligand>
</feature>
<evidence type="ECO:0000256" key="6">
    <source>
        <dbReference type="ARBA" id="ARBA00022723"/>
    </source>
</evidence>
<dbReference type="PROSITE" id="PS50879">
    <property type="entry name" value="RNASE_H_1"/>
    <property type="match status" value="1"/>
</dbReference>
<dbReference type="Proteomes" id="UP000784128">
    <property type="component" value="Unassembled WGS sequence"/>
</dbReference>
<dbReference type="InterPro" id="IPR036397">
    <property type="entry name" value="RNaseH_sf"/>
</dbReference>
<evidence type="ECO:0000259" key="11">
    <source>
        <dbReference type="PROSITE" id="PS50879"/>
    </source>
</evidence>
<evidence type="ECO:0000256" key="5">
    <source>
        <dbReference type="ARBA" id="ARBA00022722"/>
    </source>
</evidence>
<dbReference type="PANTHER" id="PTHR10642:SF26">
    <property type="entry name" value="RIBONUCLEASE H1"/>
    <property type="match status" value="1"/>
</dbReference>
<dbReference type="EC" id="3.1.26.4" evidence="4 10"/>
<gene>
    <name evidence="10 12" type="primary">rnhA</name>
    <name evidence="12" type="ORF">KJB30_17060</name>
</gene>
<dbReference type="InterPro" id="IPR022892">
    <property type="entry name" value="RNaseHI"/>
</dbReference>
<dbReference type="RefSeq" id="WP_214301582.1">
    <property type="nucleotide sequence ID" value="NZ_JAHDYS010000023.1"/>
</dbReference>
<dbReference type="PANTHER" id="PTHR10642">
    <property type="entry name" value="RIBONUCLEASE H1"/>
    <property type="match status" value="1"/>
</dbReference>
<dbReference type="InterPro" id="IPR002156">
    <property type="entry name" value="RNaseH_domain"/>
</dbReference>
<dbReference type="InterPro" id="IPR050092">
    <property type="entry name" value="RNase_H"/>
</dbReference>
<comment type="catalytic activity">
    <reaction evidence="1 10">
        <text>Endonucleolytic cleavage to 5'-phosphomonoester.</text>
        <dbReference type="EC" id="3.1.26.4"/>
    </reaction>
</comment>
<keyword evidence="13" id="KW-1185">Reference proteome</keyword>
<keyword evidence="9 10" id="KW-0460">Magnesium</keyword>
<dbReference type="CDD" id="cd09278">
    <property type="entry name" value="RNase_HI_prokaryote_like"/>
    <property type="match status" value="1"/>
</dbReference>
<feature type="binding site" evidence="10">
    <location>
        <position position="84"/>
    </location>
    <ligand>
        <name>Mg(2+)</name>
        <dbReference type="ChEBI" id="CHEBI:18420"/>
        <label>1</label>
    </ligand>
</feature>
<evidence type="ECO:0000313" key="12">
    <source>
        <dbReference type="EMBL" id="MBT1073496.1"/>
    </source>
</evidence>
<evidence type="ECO:0000256" key="7">
    <source>
        <dbReference type="ARBA" id="ARBA00022759"/>
    </source>
</evidence>
<dbReference type="Pfam" id="PF00075">
    <property type="entry name" value="RNase_H"/>
    <property type="match status" value="1"/>
</dbReference>
<sequence>MSAKRSVQEEQQPTCSSVVHIFCDGACSGNPGPGGYGAILRYNGHEKEISGAAAHTTNNRMELTAAIEALKLLTRPCKVIITTDSQYLVKGITEWIIGWQRKGWQNSKKEPVVNRDLWEELLAAARAHTITWQWVRGHDGHIENERCDCLARAAIVNL</sequence>
<dbReference type="NCBIfam" id="NF001236">
    <property type="entry name" value="PRK00203.1"/>
    <property type="match status" value="1"/>
</dbReference>
<comment type="cofactor">
    <cofactor evidence="10">
        <name>Mg(2+)</name>
        <dbReference type="ChEBI" id="CHEBI:18420"/>
    </cofactor>
    <text evidence="10">Binds 1 Mg(2+) ion per subunit. May bind a second metal ion at a regulatory site, or after substrate binding.</text>
</comment>
<evidence type="ECO:0000256" key="4">
    <source>
        <dbReference type="ARBA" id="ARBA00012180"/>
    </source>
</evidence>
<evidence type="ECO:0000313" key="13">
    <source>
        <dbReference type="Proteomes" id="UP000784128"/>
    </source>
</evidence>
<keyword evidence="7 10" id="KW-0255">Endonuclease</keyword>
<comment type="similarity">
    <text evidence="2 10">Belongs to the RNase H family.</text>
</comment>
<evidence type="ECO:0000256" key="2">
    <source>
        <dbReference type="ARBA" id="ARBA00005300"/>
    </source>
</evidence>
<comment type="caution">
    <text evidence="12">The sequence shown here is derived from an EMBL/GenBank/DDBJ whole genome shotgun (WGS) entry which is preliminary data.</text>
</comment>
<feature type="binding site" evidence="10">
    <location>
        <position position="62"/>
    </location>
    <ligand>
        <name>Mg(2+)</name>
        <dbReference type="ChEBI" id="CHEBI:18420"/>
        <label>1</label>
    </ligand>
</feature>
<reference evidence="12 13" key="1">
    <citation type="submission" date="2021-05" db="EMBL/GenBank/DDBJ databases">
        <title>The draft genome of Geobacter chapellei DSM 13688.</title>
        <authorList>
            <person name="Xu Z."/>
            <person name="Masuda Y."/>
            <person name="Itoh H."/>
            <person name="Senoo K."/>
        </authorList>
    </citation>
    <scope>NUCLEOTIDE SEQUENCE [LARGE SCALE GENOMIC DNA]</scope>
    <source>
        <strain evidence="12 13">DSM 13688</strain>
    </source>
</reference>
<dbReference type="Gene3D" id="3.30.420.10">
    <property type="entry name" value="Ribonuclease H-like superfamily/Ribonuclease H"/>
    <property type="match status" value="1"/>
</dbReference>
<dbReference type="GO" id="GO:0004523">
    <property type="term" value="F:RNA-DNA hybrid ribonuclease activity"/>
    <property type="evidence" value="ECO:0007669"/>
    <property type="project" value="UniProtKB-EC"/>
</dbReference>
<organism evidence="12 13">
    <name type="scientific">Pelotalea chapellei</name>
    <dbReference type="NCBI Taxonomy" id="44671"/>
    <lineage>
        <taxon>Bacteria</taxon>
        <taxon>Pseudomonadati</taxon>
        <taxon>Thermodesulfobacteriota</taxon>
        <taxon>Desulfuromonadia</taxon>
        <taxon>Geobacterales</taxon>
        <taxon>Geobacteraceae</taxon>
        <taxon>Pelotalea</taxon>
    </lineage>
</organism>
<dbReference type="HAMAP" id="MF_00042">
    <property type="entry name" value="RNase_H"/>
    <property type="match status" value="1"/>
</dbReference>
<proteinExistence type="inferred from homology"/>
<dbReference type="EMBL" id="JAHDYS010000023">
    <property type="protein sequence ID" value="MBT1073496.1"/>
    <property type="molecule type" value="Genomic_DNA"/>
</dbReference>
<evidence type="ECO:0000256" key="8">
    <source>
        <dbReference type="ARBA" id="ARBA00022801"/>
    </source>
</evidence>
<comment type="function">
    <text evidence="10">Endonuclease that specifically degrades the RNA of RNA-DNA hybrids.</text>
</comment>
<protein>
    <recommendedName>
        <fullName evidence="4 10">Ribonuclease H</fullName>
        <shortName evidence="10">RNase H</shortName>
        <ecNumber evidence="4 10">3.1.26.4</ecNumber>
    </recommendedName>
</protein>
<comment type="subcellular location">
    <subcellularLocation>
        <location evidence="10">Cytoplasm</location>
    </subcellularLocation>
</comment>
<evidence type="ECO:0000256" key="10">
    <source>
        <dbReference type="HAMAP-Rule" id="MF_00042"/>
    </source>
</evidence>
<accession>A0ABS5UCT3</accession>
<evidence type="ECO:0000256" key="3">
    <source>
        <dbReference type="ARBA" id="ARBA00011245"/>
    </source>
</evidence>
<keyword evidence="6 10" id="KW-0479">Metal-binding</keyword>